<proteinExistence type="predicted"/>
<organism evidence="1 2">
    <name type="scientific">Clostridium botulinum C</name>
    <dbReference type="NCBI Taxonomy" id="36828"/>
    <lineage>
        <taxon>Bacteria</taxon>
        <taxon>Bacillati</taxon>
        <taxon>Bacillota</taxon>
        <taxon>Clostridia</taxon>
        <taxon>Eubacteriales</taxon>
        <taxon>Clostridiaceae</taxon>
        <taxon>Clostridium</taxon>
    </lineage>
</organism>
<evidence type="ECO:0000313" key="2">
    <source>
        <dbReference type="Proteomes" id="UP000813637"/>
    </source>
</evidence>
<keyword evidence="1" id="KW-0255">Endonuclease</keyword>
<dbReference type="RefSeq" id="WP_003377952.1">
    <property type="nucleotide sequence ID" value="NZ_JAAMYB010000015.1"/>
</dbReference>
<dbReference type="Proteomes" id="UP000813637">
    <property type="component" value="Unassembled WGS sequence"/>
</dbReference>
<reference evidence="1" key="1">
    <citation type="submission" date="2020-02" db="EMBL/GenBank/DDBJ databases">
        <authorList>
            <person name="Fillo S."/>
            <person name="Giordani F."/>
            <person name="Tonon E."/>
            <person name="Drigo I."/>
            <person name="Anselmo A."/>
            <person name="Fortunato A."/>
            <person name="Bano L."/>
            <person name="Lista F."/>
        </authorList>
    </citation>
    <scope>NUCLEOTIDE SEQUENCE</scope>
    <source>
        <strain evidence="1">IZSVe-TV_9877_3_12</strain>
    </source>
</reference>
<keyword evidence="1" id="KW-0378">Hydrolase</keyword>
<accession>A0A9Q3VBA9</accession>
<dbReference type="EMBL" id="JAAMYB010000015">
    <property type="protein sequence ID" value="MCD3195735.1"/>
    <property type="molecule type" value="Genomic_DNA"/>
</dbReference>
<protein>
    <submittedName>
        <fullName evidence="1">HNH endonuclease</fullName>
    </submittedName>
</protein>
<reference evidence="1" key="2">
    <citation type="journal article" date="2021" name="Microorganisms">
        <title>Extensive Genome Exploration of Clostridium botulinum Group III Field Strains.</title>
        <authorList>
            <person name="Fillo S."/>
            <person name="Giordani F."/>
            <person name="Tonon E."/>
            <person name="Drigo I."/>
            <person name="Anselmo A."/>
            <person name="Fortunato A."/>
            <person name="Lista F."/>
            <person name="Bano L."/>
        </authorList>
    </citation>
    <scope>NUCLEOTIDE SEQUENCE</scope>
    <source>
        <strain evidence="1">IZSVe-TV_9877_3_12</strain>
    </source>
</reference>
<dbReference type="GO" id="GO:0004519">
    <property type="term" value="F:endonuclease activity"/>
    <property type="evidence" value="ECO:0007669"/>
    <property type="project" value="UniProtKB-KW"/>
</dbReference>
<dbReference type="AlphaFoldDB" id="A0A9Q3VBA9"/>
<comment type="caution">
    <text evidence="1">The sequence shown here is derived from an EMBL/GenBank/DDBJ whole genome shotgun (WGS) entry which is preliminary data.</text>
</comment>
<sequence>MEQCKVCGKNLDIKVHDIIKRNQCSVMSQAPINKVCLCSKHSRYALDVRSKLYLQKKLFKLFSKKYYHKDEIEQLLRIDREDVDNLVRNLNWKKEGYENMEIVKTCMGGILYAK</sequence>
<evidence type="ECO:0000313" key="1">
    <source>
        <dbReference type="EMBL" id="MCD3195735.1"/>
    </source>
</evidence>
<gene>
    <name evidence="1" type="ORF">G8S53_10650</name>
</gene>
<name>A0A9Q3VBA9_CLOBO</name>
<keyword evidence="1" id="KW-0540">Nuclease</keyword>